<feature type="region of interest" description="Disordered" evidence="1">
    <location>
        <begin position="273"/>
        <end position="294"/>
    </location>
</feature>
<evidence type="ECO:0000313" key="3">
    <source>
        <dbReference type="EMBL" id="EIW51624.1"/>
    </source>
</evidence>
<evidence type="ECO:0000313" key="4">
    <source>
        <dbReference type="Proteomes" id="UP000054317"/>
    </source>
</evidence>
<name>R7S9L7_TRAVS</name>
<organism evidence="3 4">
    <name type="scientific">Trametes versicolor (strain FP-101664)</name>
    <name type="common">White-rot fungus</name>
    <name type="synonym">Coriolus versicolor</name>
    <dbReference type="NCBI Taxonomy" id="717944"/>
    <lineage>
        <taxon>Eukaryota</taxon>
        <taxon>Fungi</taxon>
        <taxon>Dikarya</taxon>
        <taxon>Basidiomycota</taxon>
        <taxon>Agaricomycotina</taxon>
        <taxon>Agaricomycetes</taxon>
        <taxon>Polyporales</taxon>
        <taxon>Polyporaceae</taxon>
        <taxon>Trametes</taxon>
    </lineage>
</organism>
<feature type="region of interest" description="Disordered" evidence="1">
    <location>
        <begin position="350"/>
        <end position="441"/>
    </location>
</feature>
<feature type="compositionally biased region" description="Polar residues" evidence="1">
    <location>
        <begin position="410"/>
        <end position="434"/>
    </location>
</feature>
<accession>R7S9L7</accession>
<dbReference type="GeneID" id="19417384"/>
<protein>
    <submittedName>
        <fullName evidence="3">Uncharacterized protein</fullName>
    </submittedName>
</protein>
<dbReference type="Proteomes" id="UP000054317">
    <property type="component" value="Unassembled WGS sequence"/>
</dbReference>
<feature type="compositionally biased region" description="Low complexity" evidence="1">
    <location>
        <begin position="66"/>
        <end position="108"/>
    </location>
</feature>
<feature type="region of interest" description="Disordered" evidence="1">
    <location>
        <begin position="1"/>
        <end position="24"/>
    </location>
</feature>
<feature type="transmembrane region" description="Helical" evidence="2">
    <location>
        <begin position="301"/>
        <end position="325"/>
    </location>
</feature>
<keyword evidence="2" id="KW-0812">Transmembrane</keyword>
<dbReference type="KEGG" id="tvs:TRAVEDRAFT_54378"/>
<keyword evidence="2" id="KW-1133">Transmembrane helix</keyword>
<dbReference type="EMBL" id="JH711799">
    <property type="protein sequence ID" value="EIW51624.1"/>
    <property type="molecule type" value="Genomic_DNA"/>
</dbReference>
<evidence type="ECO:0000256" key="2">
    <source>
        <dbReference type="SAM" id="Phobius"/>
    </source>
</evidence>
<proteinExistence type="predicted"/>
<gene>
    <name evidence="3" type="ORF">TRAVEDRAFT_54378</name>
</gene>
<feature type="region of interest" description="Disordered" evidence="1">
    <location>
        <begin position="460"/>
        <end position="502"/>
    </location>
</feature>
<dbReference type="AlphaFoldDB" id="R7S9L7"/>
<keyword evidence="4" id="KW-1185">Reference proteome</keyword>
<feature type="compositionally biased region" description="Polar residues" evidence="1">
    <location>
        <begin position="470"/>
        <end position="483"/>
    </location>
</feature>
<dbReference type="RefSeq" id="XP_008045497.1">
    <property type="nucleotide sequence ID" value="XM_008047306.1"/>
</dbReference>
<keyword evidence="2" id="KW-0472">Membrane</keyword>
<feature type="region of interest" description="Disordered" evidence="1">
    <location>
        <begin position="66"/>
        <end position="113"/>
    </location>
</feature>
<feature type="compositionally biased region" description="Low complexity" evidence="1">
    <location>
        <begin position="352"/>
        <end position="361"/>
    </location>
</feature>
<reference evidence="4" key="1">
    <citation type="journal article" date="2012" name="Science">
        <title>The Paleozoic origin of enzymatic lignin decomposition reconstructed from 31 fungal genomes.</title>
        <authorList>
            <person name="Floudas D."/>
            <person name="Binder M."/>
            <person name="Riley R."/>
            <person name="Barry K."/>
            <person name="Blanchette R.A."/>
            <person name="Henrissat B."/>
            <person name="Martinez A.T."/>
            <person name="Otillar R."/>
            <person name="Spatafora J.W."/>
            <person name="Yadav J.S."/>
            <person name="Aerts A."/>
            <person name="Benoit I."/>
            <person name="Boyd A."/>
            <person name="Carlson A."/>
            <person name="Copeland A."/>
            <person name="Coutinho P.M."/>
            <person name="de Vries R.P."/>
            <person name="Ferreira P."/>
            <person name="Findley K."/>
            <person name="Foster B."/>
            <person name="Gaskell J."/>
            <person name="Glotzer D."/>
            <person name="Gorecki P."/>
            <person name="Heitman J."/>
            <person name="Hesse C."/>
            <person name="Hori C."/>
            <person name="Igarashi K."/>
            <person name="Jurgens J.A."/>
            <person name="Kallen N."/>
            <person name="Kersten P."/>
            <person name="Kohler A."/>
            <person name="Kuees U."/>
            <person name="Kumar T.K.A."/>
            <person name="Kuo A."/>
            <person name="LaButti K."/>
            <person name="Larrondo L.F."/>
            <person name="Lindquist E."/>
            <person name="Ling A."/>
            <person name="Lombard V."/>
            <person name="Lucas S."/>
            <person name="Lundell T."/>
            <person name="Martin R."/>
            <person name="McLaughlin D.J."/>
            <person name="Morgenstern I."/>
            <person name="Morin E."/>
            <person name="Murat C."/>
            <person name="Nagy L.G."/>
            <person name="Nolan M."/>
            <person name="Ohm R.A."/>
            <person name="Patyshakuliyeva A."/>
            <person name="Rokas A."/>
            <person name="Ruiz-Duenas F.J."/>
            <person name="Sabat G."/>
            <person name="Salamov A."/>
            <person name="Samejima M."/>
            <person name="Schmutz J."/>
            <person name="Slot J.C."/>
            <person name="St John F."/>
            <person name="Stenlid J."/>
            <person name="Sun H."/>
            <person name="Sun S."/>
            <person name="Syed K."/>
            <person name="Tsang A."/>
            <person name="Wiebenga A."/>
            <person name="Young D."/>
            <person name="Pisabarro A."/>
            <person name="Eastwood D.C."/>
            <person name="Martin F."/>
            <person name="Cullen D."/>
            <person name="Grigoriev I.V."/>
            <person name="Hibbett D.S."/>
        </authorList>
    </citation>
    <scope>NUCLEOTIDE SEQUENCE [LARGE SCALE GENOMIC DNA]</scope>
    <source>
        <strain evidence="4">FP-101664</strain>
    </source>
</reference>
<dbReference type="OrthoDB" id="3266934at2759"/>
<evidence type="ECO:0000256" key="1">
    <source>
        <dbReference type="SAM" id="MobiDB-lite"/>
    </source>
</evidence>
<sequence>MSPSCGRDAQCPPFPRAVRGLAPSPTTSISLQQLPEDLKGLWTVVRPLPPLHHSTPIAPLLTATPTTESTIDSSTASAAPSSSTKSVSPSRLTSQTLSLPIPSSSAAPQPLPVRSTPATHIHSILASPTIASNLSPAASASAAPLDDASFVFSPFSPFNTCASSTIRWTYSGPDEAVLFFISTTSTPSLQLDTPDFEPVPGGVVEAALGSFTWEPVDFEPGWYVLVATGEAFETQSIPFFIGACDTTQPVLPSSTPTLSWSSLLPSDITLPTTTSNTSLTTPSTSPQALSSSSQSQGNKHAAVVAGGIIIAVTVLILTIVTLVCFRTALCRRSRTAISLPRDKRPYPSARWLGLSSSHSSLQQPHEDPAPPVRESVKSPPRLSAIEMPRSALPRLEPNRRQPSMYIPSPVATSTFQPSPQSSIAKRGDSPTSLASPYKTRKPVPRLDLVEDMDGASAVRGFASTGAPSPEITSPVPSSATSKMYRTRDSGMSLRTEATSEREEAWRARASSIIDPHQFGAMKTMHSVVPDVPPLPQKY</sequence>